<keyword evidence="1" id="KW-0067">ATP-binding</keyword>
<keyword evidence="2" id="KW-1185">Reference proteome</keyword>
<evidence type="ECO:0000313" key="1">
    <source>
        <dbReference type="EMBL" id="ADD08080.1"/>
    </source>
</evidence>
<dbReference type="RefSeq" id="WP_008084535.1">
    <property type="nucleotide sequence ID" value="NC_013926.1"/>
</dbReference>
<evidence type="ECO:0000313" key="2">
    <source>
        <dbReference type="Proteomes" id="UP000001400"/>
    </source>
</evidence>
<dbReference type="AlphaFoldDB" id="B5IDK6"/>
<dbReference type="GO" id="GO:0004386">
    <property type="term" value="F:helicase activity"/>
    <property type="evidence" value="ECO:0007669"/>
    <property type="project" value="UniProtKB-KW"/>
</dbReference>
<dbReference type="HOGENOM" id="CLU_2712577_0_0_2"/>
<dbReference type="EMBL" id="CP001941">
    <property type="protein sequence ID" value="ADD08080.1"/>
    <property type="molecule type" value="Genomic_DNA"/>
</dbReference>
<gene>
    <name evidence="1" type="ordered locus">Aboo_0269</name>
</gene>
<dbReference type="Proteomes" id="UP000001400">
    <property type="component" value="Chromosome"/>
</dbReference>
<dbReference type="KEGG" id="abi:Aboo_0269"/>
<dbReference type="GO" id="GO:0004519">
    <property type="term" value="F:endonuclease activity"/>
    <property type="evidence" value="ECO:0007669"/>
    <property type="project" value="UniProtKB-KW"/>
</dbReference>
<protein>
    <submittedName>
        <fullName evidence="1">Hef, helicase-associated endonuclease for fork-structured DNA (Hef)</fullName>
    </submittedName>
</protein>
<keyword evidence="1" id="KW-0255">Endonuclease</keyword>
<proteinExistence type="predicted"/>
<reference evidence="1" key="1">
    <citation type="submission" date="2010-02" db="EMBL/GenBank/DDBJ databases">
        <title>Complete sequence of Aciduliprofundum boonei T469.</title>
        <authorList>
            <consortium name="US DOE Joint Genome Institute"/>
            <person name="Lucas S."/>
            <person name="Copeland A."/>
            <person name="Lapidus A."/>
            <person name="Cheng J.-F."/>
            <person name="Bruce D."/>
            <person name="Goodwin L."/>
            <person name="Pitluck S."/>
            <person name="Saunders E."/>
            <person name="Detter J.C."/>
            <person name="Han C."/>
            <person name="Tapia R."/>
            <person name="Land M."/>
            <person name="Hauser L."/>
            <person name="Kyrpides N."/>
            <person name="Mikhailova N."/>
            <person name="Flores G."/>
            <person name="Reysenbach A.-L."/>
            <person name="Woyke T."/>
        </authorList>
    </citation>
    <scope>NUCLEOTIDE SEQUENCE</scope>
    <source>
        <strain evidence="1">T469</strain>
    </source>
</reference>
<keyword evidence="1" id="KW-0547">Nucleotide-binding</keyword>
<keyword evidence="1" id="KW-0378">Hydrolase</keyword>
<accession>B5IDK6</accession>
<name>B5IDK6_ACIB4</name>
<sequence length="72" mass="8699">MKTDKERIAEIFEKLSKEKIDMHSEKFPSIVREQGFEHVRTEENGAFILQDVQTRKYLRVKSKEDFEEIERP</sequence>
<keyword evidence="1" id="KW-0540">Nuclease</keyword>
<dbReference type="GeneID" id="8827211"/>
<keyword evidence="1" id="KW-0347">Helicase</keyword>
<organism evidence="1 2">
    <name type="scientific">Aciduliprofundum boonei (strain DSM 19572 / T469)</name>
    <dbReference type="NCBI Taxonomy" id="439481"/>
    <lineage>
        <taxon>Archaea</taxon>
        <taxon>Methanobacteriati</taxon>
        <taxon>Thermoplasmatota</taxon>
        <taxon>DHVE2 group</taxon>
        <taxon>Candidatus Aciduliprofundum</taxon>
    </lineage>
</organism>